<keyword evidence="9" id="KW-0812">Transmembrane</keyword>
<keyword evidence="8" id="KW-0902">Two-component regulatory system</keyword>
<evidence type="ECO:0000256" key="2">
    <source>
        <dbReference type="ARBA" id="ARBA00012438"/>
    </source>
</evidence>
<dbReference type="EMBL" id="JBIAXI010000014">
    <property type="protein sequence ID" value="MFF4775714.1"/>
    <property type="molecule type" value="Genomic_DNA"/>
</dbReference>
<keyword evidence="4" id="KW-0808">Transferase</keyword>
<dbReference type="CDD" id="cd16917">
    <property type="entry name" value="HATPase_UhpB-NarQ-NarX-like"/>
    <property type="match status" value="1"/>
</dbReference>
<evidence type="ECO:0000313" key="12">
    <source>
        <dbReference type="Proteomes" id="UP001602119"/>
    </source>
</evidence>
<dbReference type="Gene3D" id="3.30.565.10">
    <property type="entry name" value="Histidine kinase-like ATPase, C-terminal domain"/>
    <property type="match status" value="1"/>
</dbReference>
<keyword evidence="3" id="KW-0597">Phosphoprotein</keyword>
<comment type="caution">
    <text evidence="11">The sequence shown here is derived from an EMBL/GenBank/DDBJ whole genome shotgun (WGS) entry which is preliminary data.</text>
</comment>
<feature type="domain" description="Histidine kinase/HSP90-like ATPase" evidence="10">
    <location>
        <begin position="336"/>
        <end position="431"/>
    </location>
</feature>
<keyword evidence="9" id="KW-0472">Membrane</keyword>
<sequence>MGGRVDDAAGPWQPLLAVPWRVPLSRLPWRSAAYLLSGPPVALAWAAGTVVLLALGAVTAPLVVGVWVLGRVPAWTVAMGRVERARLRLLDRRPVPPIPRGDRARELLTEPTTWREVGHGLLLCVLAPIDLGCLLVVAATVLGPLSAPVWHALPGSPRANASWQAVVDDPALAWAAAGGGLVIAVAASYLVSAVAAAQAVLARTLLVPSEDRDLRLRLIEVDRSRARLVDVFDSERRRLERDLHDGTQQRLTGLIMTLGLAKLELGDAAPEAGSLVERAYREAQETLGELQDLVRGMRPAILGDRGLPTALAEAARRCPVPVTVRAAAAGPRPPEAVEAALYFAGCETLTNLAKHSGAGRAELDLAGEPSGPGRRRLVLRVEDDGAGGADPERGSGLTGVADRIAALGGSVSLSSPPGGPTVIRVEVEWTS</sequence>
<dbReference type="Pfam" id="PF07730">
    <property type="entry name" value="HisKA_3"/>
    <property type="match status" value="1"/>
</dbReference>
<organism evidence="11 12">
    <name type="scientific">Microtetraspora fusca</name>
    <dbReference type="NCBI Taxonomy" id="1997"/>
    <lineage>
        <taxon>Bacteria</taxon>
        <taxon>Bacillati</taxon>
        <taxon>Actinomycetota</taxon>
        <taxon>Actinomycetes</taxon>
        <taxon>Streptosporangiales</taxon>
        <taxon>Streptosporangiaceae</taxon>
        <taxon>Microtetraspora</taxon>
    </lineage>
</organism>
<dbReference type="Gene3D" id="1.20.5.1930">
    <property type="match status" value="1"/>
</dbReference>
<evidence type="ECO:0000256" key="8">
    <source>
        <dbReference type="ARBA" id="ARBA00023012"/>
    </source>
</evidence>
<dbReference type="SUPFAM" id="SSF55874">
    <property type="entry name" value="ATPase domain of HSP90 chaperone/DNA topoisomerase II/histidine kinase"/>
    <property type="match status" value="1"/>
</dbReference>
<dbReference type="Proteomes" id="UP001602119">
    <property type="component" value="Unassembled WGS sequence"/>
</dbReference>
<dbReference type="PANTHER" id="PTHR24421">
    <property type="entry name" value="NITRATE/NITRITE SENSOR PROTEIN NARX-RELATED"/>
    <property type="match status" value="1"/>
</dbReference>
<evidence type="ECO:0000259" key="10">
    <source>
        <dbReference type="SMART" id="SM00387"/>
    </source>
</evidence>
<proteinExistence type="predicted"/>
<evidence type="ECO:0000256" key="1">
    <source>
        <dbReference type="ARBA" id="ARBA00000085"/>
    </source>
</evidence>
<evidence type="ECO:0000313" key="11">
    <source>
        <dbReference type="EMBL" id="MFF4775714.1"/>
    </source>
</evidence>
<dbReference type="InterPro" id="IPR003594">
    <property type="entry name" value="HATPase_dom"/>
</dbReference>
<accession>A0ABW6V8Q6</accession>
<dbReference type="GO" id="GO:0016301">
    <property type="term" value="F:kinase activity"/>
    <property type="evidence" value="ECO:0007669"/>
    <property type="project" value="UniProtKB-KW"/>
</dbReference>
<keyword evidence="7" id="KW-0067">ATP-binding</keyword>
<keyword evidence="12" id="KW-1185">Reference proteome</keyword>
<dbReference type="EC" id="2.7.13.3" evidence="2"/>
<dbReference type="RefSeq" id="WP_066941478.1">
    <property type="nucleotide sequence ID" value="NZ_BBYK01000047.1"/>
</dbReference>
<feature type="transmembrane region" description="Helical" evidence="9">
    <location>
        <begin position="43"/>
        <end position="69"/>
    </location>
</feature>
<feature type="transmembrane region" description="Helical" evidence="9">
    <location>
        <begin position="121"/>
        <end position="151"/>
    </location>
</feature>
<evidence type="ECO:0000256" key="7">
    <source>
        <dbReference type="ARBA" id="ARBA00022840"/>
    </source>
</evidence>
<evidence type="ECO:0000256" key="4">
    <source>
        <dbReference type="ARBA" id="ARBA00022679"/>
    </source>
</evidence>
<keyword evidence="5" id="KW-0547">Nucleotide-binding</keyword>
<dbReference type="PANTHER" id="PTHR24421:SF10">
    <property type="entry name" value="NITRATE_NITRITE SENSOR PROTEIN NARQ"/>
    <property type="match status" value="1"/>
</dbReference>
<dbReference type="InterPro" id="IPR025828">
    <property type="entry name" value="Put_sensor_dom"/>
</dbReference>
<dbReference type="InterPro" id="IPR050482">
    <property type="entry name" value="Sensor_HK_TwoCompSys"/>
</dbReference>
<name>A0ABW6V8Q6_MICFU</name>
<protein>
    <recommendedName>
        <fullName evidence="2">histidine kinase</fullName>
        <ecNumber evidence="2">2.7.13.3</ecNumber>
    </recommendedName>
</protein>
<evidence type="ECO:0000256" key="9">
    <source>
        <dbReference type="SAM" id="Phobius"/>
    </source>
</evidence>
<keyword evidence="9" id="KW-1133">Transmembrane helix</keyword>
<dbReference type="InterPro" id="IPR011712">
    <property type="entry name" value="Sig_transdc_His_kin_sub3_dim/P"/>
</dbReference>
<reference evidence="11 12" key="1">
    <citation type="submission" date="2024-10" db="EMBL/GenBank/DDBJ databases">
        <title>The Natural Products Discovery Center: Release of the First 8490 Sequenced Strains for Exploring Actinobacteria Biosynthetic Diversity.</title>
        <authorList>
            <person name="Kalkreuter E."/>
            <person name="Kautsar S.A."/>
            <person name="Yang D."/>
            <person name="Bader C.D."/>
            <person name="Teijaro C.N."/>
            <person name="Fluegel L."/>
            <person name="Davis C.M."/>
            <person name="Simpson J.R."/>
            <person name="Lauterbach L."/>
            <person name="Steele A.D."/>
            <person name="Gui C."/>
            <person name="Meng S."/>
            <person name="Li G."/>
            <person name="Viehrig K."/>
            <person name="Ye F."/>
            <person name="Su P."/>
            <person name="Kiefer A.F."/>
            <person name="Nichols A."/>
            <person name="Cepeda A.J."/>
            <person name="Yan W."/>
            <person name="Fan B."/>
            <person name="Jiang Y."/>
            <person name="Adhikari A."/>
            <person name="Zheng C.-J."/>
            <person name="Schuster L."/>
            <person name="Cowan T.M."/>
            <person name="Smanski M.J."/>
            <person name="Chevrette M.G."/>
            <person name="De Carvalho L.P.S."/>
            <person name="Shen B."/>
        </authorList>
    </citation>
    <scope>NUCLEOTIDE SEQUENCE [LARGE SCALE GENOMIC DNA]</scope>
    <source>
        <strain evidence="11 12">NPDC001281</strain>
    </source>
</reference>
<keyword evidence="6 11" id="KW-0418">Kinase</keyword>
<evidence type="ECO:0000256" key="3">
    <source>
        <dbReference type="ARBA" id="ARBA00022553"/>
    </source>
</evidence>
<evidence type="ECO:0000256" key="6">
    <source>
        <dbReference type="ARBA" id="ARBA00022777"/>
    </source>
</evidence>
<feature type="transmembrane region" description="Helical" evidence="9">
    <location>
        <begin position="171"/>
        <end position="196"/>
    </location>
</feature>
<dbReference type="Pfam" id="PF13796">
    <property type="entry name" value="Sensor"/>
    <property type="match status" value="1"/>
</dbReference>
<comment type="catalytic activity">
    <reaction evidence="1">
        <text>ATP + protein L-histidine = ADP + protein N-phospho-L-histidine.</text>
        <dbReference type="EC" id="2.7.13.3"/>
    </reaction>
</comment>
<evidence type="ECO:0000256" key="5">
    <source>
        <dbReference type="ARBA" id="ARBA00022741"/>
    </source>
</evidence>
<dbReference type="SMART" id="SM00387">
    <property type="entry name" value="HATPase_c"/>
    <property type="match status" value="1"/>
</dbReference>
<gene>
    <name evidence="11" type="ORF">ACFY05_22940</name>
</gene>
<dbReference type="InterPro" id="IPR036890">
    <property type="entry name" value="HATPase_C_sf"/>
</dbReference>